<evidence type="ECO:0000313" key="1">
    <source>
        <dbReference type="EMBL" id="KIM89784.1"/>
    </source>
</evidence>
<accession>A0A0C3GDK4</accession>
<gene>
    <name evidence="1" type="ORF">PILCRDRAFT_812593</name>
</gene>
<protein>
    <submittedName>
        <fullName evidence="1">Uncharacterized protein</fullName>
    </submittedName>
</protein>
<evidence type="ECO:0000313" key="2">
    <source>
        <dbReference type="Proteomes" id="UP000054166"/>
    </source>
</evidence>
<dbReference type="Proteomes" id="UP000054166">
    <property type="component" value="Unassembled WGS sequence"/>
</dbReference>
<keyword evidence="2" id="KW-1185">Reference proteome</keyword>
<dbReference type="EMBL" id="KN832974">
    <property type="protein sequence ID" value="KIM89784.1"/>
    <property type="molecule type" value="Genomic_DNA"/>
</dbReference>
<dbReference type="InParanoid" id="A0A0C3GDK4"/>
<dbReference type="HOGENOM" id="CLU_1525734_0_0_1"/>
<sequence length="176" mass="19027">MACCDQSNPTHLLLPTMNHVTVINDLSVSITGELVPIGGELRPINQEGREIPAGGVFPFEFGLGVKLVLIKGGVEKDVPIQEVVYASEIFPEELKVLQTIINDLAGTIRAEVRVVNPKSSVIASQSIPSGNSYTFSLGRLGVTLVIILRADEKVYEHDEGKDVKYASQLFPQGNSL</sequence>
<name>A0A0C3GDK4_PILCF</name>
<reference evidence="2" key="2">
    <citation type="submission" date="2015-01" db="EMBL/GenBank/DDBJ databases">
        <title>Evolutionary Origins and Diversification of the Mycorrhizal Mutualists.</title>
        <authorList>
            <consortium name="DOE Joint Genome Institute"/>
            <consortium name="Mycorrhizal Genomics Consortium"/>
            <person name="Kohler A."/>
            <person name="Kuo A."/>
            <person name="Nagy L.G."/>
            <person name="Floudas D."/>
            <person name="Copeland A."/>
            <person name="Barry K.W."/>
            <person name="Cichocki N."/>
            <person name="Veneault-Fourrey C."/>
            <person name="LaButti K."/>
            <person name="Lindquist E.A."/>
            <person name="Lipzen A."/>
            <person name="Lundell T."/>
            <person name="Morin E."/>
            <person name="Murat C."/>
            <person name="Riley R."/>
            <person name="Ohm R."/>
            <person name="Sun H."/>
            <person name="Tunlid A."/>
            <person name="Henrissat B."/>
            <person name="Grigoriev I.V."/>
            <person name="Hibbett D.S."/>
            <person name="Martin F."/>
        </authorList>
    </citation>
    <scope>NUCLEOTIDE SEQUENCE [LARGE SCALE GENOMIC DNA]</scope>
    <source>
        <strain evidence="2">F 1598</strain>
    </source>
</reference>
<reference evidence="1 2" key="1">
    <citation type="submission" date="2014-04" db="EMBL/GenBank/DDBJ databases">
        <authorList>
            <consortium name="DOE Joint Genome Institute"/>
            <person name="Kuo A."/>
            <person name="Tarkka M."/>
            <person name="Buscot F."/>
            <person name="Kohler A."/>
            <person name="Nagy L.G."/>
            <person name="Floudas D."/>
            <person name="Copeland A."/>
            <person name="Barry K.W."/>
            <person name="Cichocki N."/>
            <person name="Veneault-Fourrey C."/>
            <person name="LaButti K."/>
            <person name="Lindquist E.A."/>
            <person name="Lipzen A."/>
            <person name="Lundell T."/>
            <person name="Morin E."/>
            <person name="Murat C."/>
            <person name="Sun H."/>
            <person name="Tunlid A."/>
            <person name="Henrissat B."/>
            <person name="Grigoriev I.V."/>
            <person name="Hibbett D.S."/>
            <person name="Martin F."/>
            <person name="Nordberg H.P."/>
            <person name="Cantor M.N."/>
            <person name="Hua S.X."/>
        </authorList>
    </citation>
    <scope>NUCLEOTIDE SEQUENCE [LARGE SCALE GENOMIC DNA]</scope>
    <source>
        <strain evidence="1 2">F 1598</strain>
    </source>
</reference>
<proteinExistence type="predicted"/>
<dbReference type="AlphaFoldDB" id="A0A0C3GDK4"/>
<organism evidence="1 2">
    <name type="scientific">Piloderma croceum (strain F 1598)</name>
    <dbReference type="NCBI Taxonomy" id="765440"/>
    <lineage>
        <taxon>Eukaryota</taxon>
        <taxon>Fungi</taxon>
        <taxon>Dikarya</taxon>
        <taxon>Basidiomycota</taxon>
        <taxon>Agaricomycotina</taxon>
        <taxon>Agaricomycetes</taxon>
        <taxon>Agaricomycetidae</taxon>
        <taxon>Atheliales</taxon>
        <taxon>Atheliaceae</taxon>
        <taxon>Piloderma</taxon>
    </lineage>
</organism>